<evidence type="ECO:0000256" key="6">
    <source>
        <dbReference type="ARBA" id="ARBA00055169"/>
    </source>
</evidence>
<dbReference type="Gene3D" id="3.40.50.720">
    <property type="entry name" value="NAD(P)-binding Rossmann-like Domain"/>
    <property type="match status" value="1"/>
</dbReference>
<dbReference type="GO" id="GO:0008641">
    <property type="term" value="F:ubiquitin-like modifier activating enzyme activity"/>
    <property type="evidence" value="ECO:0007669"/>
    <property type="project" value="InterPro"/>
</dbReference>
<evidence type="ECO:0000256" key="8">
    <source>
        <dbReference type="ARBA" id="ARBA00066884"/>
    </source>
</evidence>
<dbReference type="GO" id="GO:0008146">
    <property type="term" value="F:sulfotransferase activity"/>
    <property type="evidence" value="ECO:0007669"/>
    <property type="project" value="TreeGrafter"/>
</dbReference>
<keyword evidence="13" id="KW-0472">Membrane</keyword>
<dbReference type="GO" id="GO:0061605">
    <property type="term" value="F:molybdopterin-synthase adenylyltransferase activity"/>
    <property type="evidence" value="ECO:0007669"/>
    <property type="project" value="UniProtKB-EC"/>
</dbReference>
<keyword evidence="13" id="KW-0812">Transmembrane</keyword>
<dbReference type="GO" id="GO:0005524">
    <property type="term" value="F:ATP binding"/>
    <property type="evidence" value="ECO:0007669"/>
    <property type="project" value="UniProtKB-KW"/>
</dbReference>
<dbReference type="Pfam" id="PF00899">
    <property type="entry name" value="ThiF"/>
    <property type="match status" value="1"/>
</dbReference>
<evidence type="ECO:0000256" key="11">
    <source>
        <dbReference type="ARBA" id="ARBA00075328"/>
    </source>
</evidence>
<dbReference type="NCBIfam" id="NF004281">
    <property type="entry name" value="PRK05690.1"/>
    <property type="match status" value="1"/>
</dbReference>
<dbReference type="SUPFAM" id="SSF69572">
    <property type="entry name" value="Activating enzymes of the ubiquitin-like proteins"/>
    <property type="match status" value="1"/>
</dbReference>
<evidence type="ECO:0000256" key="9">
    <source>
        <dbReference type="ARBA" id="ARBA00073635"/>
    </source>
</evidence>
<dbReference type="PANTHER" id="PTHR10953:SF102">
    <property type="entry name" value="ADENYLYLTRANSFERASE AND SULFURTRANSFERASE MOCS3"/>
    <property type="match status" value="1"/>
</dbReference>
<dbReference type="InterPro" id="IPR035985">
    <property type="entry name" value="Ubiquitin-activating_enz"/>
</dbReference>
<dbReference type="AlphaFoldDB" id="A0A916QW05"/>
<organism evidence="15 16">
    <name type="scientific">Neptunicoccus cionae</name>
    <dbReference type="NCBI Taxonomy" id="2035344"/>
    <lineage>
        <taxon>Bacteria</taxon>
        <taxon>Pseudomonadati</taxon>
        <taxon>Pseudomonadota</taxon>
        <taxon>Alphaproteobacteria</taxon>
        <taxon>Rhodobacterales</taxon>
        <taxon>Paracoccaceae</taxon>
        <taxon>Neptunicoccus</taxon>
    </lineage>
</organism>
<comment type="catalytic activity">
    <reaction evidence="5">
        <text>[molybdopterin-synthase sulfur-carrier protein]-C-terminal Gly-Gly + ATP + H(+) = [molybdopterin-synthase sulfur-carrier protein]-C-terminal Gly-Gly-AMP + diphosphate</text>
        <dbReference type="Rhea" id="RHEA:43616"/>
        <dbReference type="Rhea" id="RHEA-COMP:12159"/>
        <dbReference type="Rhea" id="RHEA-COMP:12202"/>
        <dbReference type="ChEBI" id="CHEBI:15378"/>
        <dbReference type="ChEBI" id="CHEBI:30616"/>
        <dbReference type="ChEBI" id="CHEBI:33019"/>
        <dbReference type="ChEBI" id="CHEBI:90618"/>
        <dbReference type="ChEBI" id="CHEBI:90778"/>
        <dbReference type="EC" id="2.7.7.80"/>
    </reaction>
</comment>
<accession>A0A916QW05</accession>
<evidence type="ECO:0000256" key="2">
    <source>
        <dbReference type="ARBA" id="ARBA00022679"/>
    </source>
</evidence>
<comment type="caution">
    <text evidence="15">The sequence shown here is derived from an EMBL/GenBank/DDBJ whole genome shotgun (WGS) entry which is preliminary data.</text>
</comment>
<sequence>MGLTLILIAGAAFALRLLGASRWAQGAVVAISLAFVVLVQLTLPPTSALRVATGGSLANWLILLAVLAVVGAYSFGIKALKQRAEDRVEPVQKTDKLSETELDRYARHIVLREIGGPGQQKLRKARVLVVGAGGLGAPVLQYLAAAGVGTIGVIDDDIVSLSNLQRQVLFSEDELDTPKVFAAQKRLKGLNPFVEVQPYNRRITEENSAELVGAYDLVLDGTDSFATRALVNKACVAAGVPLVSGAIGQWEGQVTVFDPAHGDPCYACLFPEEPADGLAPSCAEAGVVGALPGIIGSMMAAEAIKEITGAGQVLRGSMLIFDALYGESRKIQIERRDGCAVCGGI</sequence>
<feature type="transmembrane region" description="Helical" evidence="13">
    <location>
        <begin position="55"/>
        <end position="75"/>
    </location>
</feature>
<evidence type="ECO:0000313" key="15">
    <source>
        <dbReference type="EMBL" id="GGA15831.1"/>
    </source>
</evidence>
<evidence type="ECO:0000256" key="5">
    <source>
        <dbReference type="ARBA" id="ARBA00052218"/>
    </source>
</evidence>
<dbReference type="CDD" id="cd00757">
    <property type="entry name" value="ThiF_MoeB_HesA_family"/>
    <property type="match status" value="1"/>
</dbReference>
<dbReference type="PANTHER" id="PTHR10953">
    <property type="entry name" value="UBIQUITIN-ACTIVATING ENZYME E1"/>
    <property type="match status" value="1"/>
</dbReference>
<keyword evidence="4" id="KW-0067">ATP-binding</keyword>
<keyword evidence="16" id="KW-1185">Reference proteome</keyword>
<keyword evidence="3" id="KW-0547">Nucleotide-binding</keyword>
<comment type="subunit">
    <text evidence="7">Homodimer. Forms a stable heterotetrameric complex of 2 MoeB and 2 MoaD during adenylation of MoaD.</text>
</comment>
<dbReference type="InterPro" id="IPR000594">
    <property type="entry name" value="ThiF_NAD_FAD-bd"/>
</dbReference>
<proteinExistence type="inferred from homology"/>
<feature type="transmembrane region" description="Helical" evidence="13">
    <location>
        <begin position="24"/>
        <end position="43"/>
    </location>
</feature>
<evidence type="ECO:0000256" key="7">
    <source>
        <dbReference type="ARBA" id="ARBA00063809"/>
    </source>
</evidence>
<dbReference type="EMBL" id="BMKA01000002">
    <property type="protein sequence ID" value="GGA15831.1"/>
    <property type="molecule type" value="Genomic_DNA"/>
</dbReference>
<comment type="function">
    <text evidence="6">Catalyzes the adenylation by ATP of the carboxyl group of the C-terminal glycine of sulfur carrier protein MoaD.</text>
</comment>
<evidence type="ECO:0000259" key="14">
    <source>
        <dbReference type="Pfam" id="PF00899"/>
    </source>
</evidence>
<dbReference type="InterPro" id="IPR045886">
    <property type="entry name" value="ThiF/MoeB/HesA"/>
</dbReference>
<gene>
    <name evidence="15" type="ORF">GCM10011498_15250</name>
</gene>
<dbReference type="EC" id="2.7.7.80" evidence="8"/>
<evidence type="ECO:0000313" key="16">
    <source>
        <dbReference type="Proteomes" id="UP000628017"/>
    </source>
</evidence>
<dbReference type="GO" id="GO:0005829">
    <property type="term" value="C:cytosol"/>
    <property type="evidence" value="ECO:0007669"/>
    <property type="project" value="TreeGrafter"/>
</dbReference>
<evidence type="ECO:0000256" key="10">
    <source>
        <dbReference type="ARBA" id="ARBA00075110"/>
    </source>
</evidence>
<name>A0A916QW05_9RHOB</name>
<evidence type="ECO:0000256" key="4">
    <source>
        <dbReference type="ARBA" id="ARBA00022840"/>
    </source>
</evidence>
<keyword evidence="2" id="KW-0808">Transferase</keyword>
<dbReference type="Proteomes" id="UP000628017">
    <property type="component" value="Unassembled WGS sequence"/>
</dbReference>
<reference evidence="15" key="1">
    <citation type="journal article" date="2014" name="Int. J. Syst. Evol. Microbiol.">
        <title>Complete genome sequence of Corynebacterium casei LMG S-19264T (=DSM 44701T), isolated from a smear-ripened cheese.</title>
        <authorList>
            <consortium name="US DOE Joint Genome Institute (JGI-PGF)"/>
            <person name="Walter F."/>
            <person name="Albersmeier A."/>
            <person name="Kalinowski J."/>
            <person name="Ruckert C."/>
        </authorList>
    </citation>
    <scope>NUCLEOTIDE SEQUENCE</scope>
    <source>
        <strain evidence="15">CGMCC 1.15880</strain>
    </source>
</reference>
<dbReference type="FunFam" id="3.40.50.720:FF:000033">
    <property type="entry name" value="Adenylyltransferase and sulfurtransferase MOCS3"/>
    <property type="match status" value="1"/>
</dbReference>
<keyword evidence="13" id="KW-1133">Transmembrane helix</keyword>
<evidence type="ECO:0000256" key="12">
    <source>
        <dbReference type="ARBA" id="ARBA00078531"/>
    </source>
</evidence>
<reference evidence="15" key="2">
    <citation type="submission" date="2020-09" db="EMBL/GenBank/DDBJ databases">
        <authorList>
            <person name="Sun Q."/>
            <person name="Zhou Y."/>
        </authorList>
    </citation>
    <scope>NUCLEOTIDE SEQUENCE</scope>
    <source>
        <strain evidence="15">CGMCC 1.15880</strain>
    </source>
</reference>
<evidence type="ECO:0000256" key="3">
    <source>
        <dbReference type="ARBA" id="ARBA00022741"/>
    </source>
</evidence>
<comment type="similarity">
    <text evidence="1">Belongs to the HesA/MoeB/ThiF family.</text>
</comment>
<evidence type="ECO:0000256" key="13">
    <source>
        <dbReference type="SAM" id="Phobius"/>
    </source>
</evidence>
<dbReference type="GO" id="GO:0004792">
    <property type="term" value="F:thiosulfate-cyanide sulfurtransferase activity"/>
    <property type="evidence" value="ECO:0007669"/>
    <property type="project" value="TreeGrafter"/>
</dbReference>
<protein>
    <recommendedName>
        <fullName evidence="9">Molybdopterin-synthase adenylyltransferase</fullName>
        <ecNumber evidence="8">2.7.7.80</ecNumber>
    </recommendedName>
    <alternativeName>
        <fullName evidence="12">MoaD protein adenylase</fullName>
    </alternativeName>
    <alternativeName>
        <fullName evidence="10">Molybdopterin-converting factor subunit 1 adenylase</fullName>
    </alternativeName>
    <alternativeName>
        <fullName evidence="11">Sulfur carrier protein MoaD adenylyltransferase</fullName>
    </alternativeName>
</protein>
<feature type="domain" description="THIF-type NAD/FAD binding fold" evidence="14">
    <location>
        <begin position="105"/>
        <end position="339"/>
    </location>
</feature>
<evidence type="ECO:0000256" key="1">
    <source>
        <dbReference type="ARBA" id="ARBA00009919"/>
    </source>
</evidence>
<dbReference type="RefSeq" id="WP_188672920.1">
    <property type="nucleotide sequence ID" value="NZ_BMKA01000002.1"/>
</dbReference>